<comment type="caution">
    <text evidence="1">The sequence shown here is derived from an EMBL/GenBank/DDBJ whole genome shotgun (WGS) entry which is preliminary data.</text>
</comment>
<dbReference type="InterPro" id="IPR029058">
    <property type="entry name" value="AB_hydrolase_fold"/>
</dbReference>
<keyword evidence="2" id="KW-1185">Reference proteome</keyword>
<dbReference type="Gene3D" id="3.40.50.1820">
    <property type="entry name" value="alpha/beta hydrolase"/>
    <property type="match status" value="1"/>
</dbReference>
<gene>
    <name evidence="1" type="ORF">BD626DRAFT_472315</name>
</gene>
<dbReference type="EMBL" id="VDMD01000001">
    <property type="protein sequence ID" value="TRM68901.1"/>
    <property type="molecule type" value="Genomic_DNA"/>
</dbReference>
<accession>A0A550CVT6</accession>
<evidence type="ECO:0000313" key="1">
    <source>
        <dbReference type="EMBL" id="TRM68901.1"/>
    </source>
</evidence>
<protein>
    <submittedName>
        <fullName evidence="1">Uncharacterized protein</fullName>
    </submittedName>
</protein>
<dbReference type="Proteomes" id="UP000320762">
    <property type="component" value="Unassembled WGS sequence"/>
</dbReference>
<proteinExistence type="predicted"/>
<dbReference type="OrthoDB" id="3251587at2759"/>
<evidence type="ECO:0000313" key="2">
    <source>
        <dbReference type="Proteomes" id="UP000320762"/>
    </source>
</evidence>
<reference evidence="1 2" key="1">
    <citation type="journal article" date="2019" name="New Phytol.">
        <title>Comparative genomics reveals unique wood-decay strategies and fruiting body development in the Schizophyllaceae.</title>
        <authorList>
            <person name="Almasi E."/>
            <person name="Sahu N."/>
            <person name="Krizsan K."/>
            <person name="Balint B."/>
            <person name="Kovacs G.M."/>
            <person name="Kiss B."/>
            <person name="Cseklye J."/>
            <person name="Drula E."/>
            <person name="Henrissat B."/>
            <person name="Nagy I."/>
            <person name="Chovatia M."/>
            <person name="Adam C."/>
            <person name="LaButti K."/>
            <person name="Lipzen A."/>
            <person name="Riley R."/>
            <person name="Grigoriev I.V."/>
            <person name="Nagy L.G."/>
        </authorList>
    </citation>
    <scope>NUCLEOTIDE SEQUENCE [LARGE SCALE GENOMIC DNA]</scope>
    <source>
        <strain evidence="1 2">NL-1724</strain>
    </source>
</reference>
<dbReference type="AlphaFoldDB" id="A0A550CVT6"/>
<organism evidence="1 2">
    <name type="scientific">Schizophyllum amplum</name>
    <dbReference type="NCBI Taxonomy" id="97359"/>
    <lineage>
        <taxon>Eukaryota</taxon>
        <taxon>Fungi</taxon>
        <taxon>Dikarya</taxon>
        <taxon>Basidiomycota</taxon>
        <taxon>Agaricomycotina</taxon>
        <taxon>Agaricomycetes</taxon>
        <taxon>Agaricomycetidae</taxon>
        <taxon>Agaricales</taxon>
        <taxon>Schizophyllaceae</taxon>
        <taxon>Schizophyllum</taxon>
    </lineage>
</organism>
<name>A0A550CVT6_9AGAR</name>
<dbReference type="SUPFAM" id="SSF53474">
    <property type="entry name" value="alpha/beta-Hydrolases"/>
    <property type="match status" value="1"/>
</dbReference>
<sequence length="319" mass="34911">MTFERVITTQHGTTFKALDTGTPDAPGYLTIVFLHGLGVPSTAGIANRIAELAFSQGVRFIGVNRRGYSGSTPYSIEETRVFSEGSADERGDLYRGEGRHYAYMLDALIKDGSIGVGGVALIAWSAGNAYLTSTMDAINSIPGEVRERLSEMTKAFVFYEPPPEALALDRPQLYTPLTDESIAATDRFPALLAWFASYFKHDLASHDDTKLGTRPDSTRTPSDREESFYPVMTELVASAPGDSGIMSPDFAPFVLSARDSAFFSEATWKAWGEPKISYVSAGATVWMMVWAAWAMEDKVKAHSALPKVTFKVIEEGNHY</sequence>
<feature type="non-terminal residue" evidence="1">
    <location>
        <position position="319"/>
    </location>
</feature>